<dbReference type="InterPro" id="IPR004871">
    <property type="entry name" value="RSE1/DDB1/CPSF1_C"/>
</dbReference>
<evidence type="ECO:0000256" key="3">
    <source>
        <dbReference type="ARBA" id="ARBA00023242"/>
    </source>
</evidence>
<evidence type="ECO:0000259" key="6">
    <source>
        <dbReference type="Pfam" id="PF10433"/>
    </source>
</evidence>
<proteinExistence type="predicted"/>
<protein>
    <submittedName>
        <fullName evidence="8">WGS project CCBQ000000000 data, contig 00107</fullName>
    </submittedName>
</protein>
<sequence>MTRDSEVLLWHTVLQRNRNYVYSCIGDFTTERSTSSVDPSHGSEETDTVKGTRKLKRRKEFQLCLATQDCVELYNVSEGTLELLGKWPVAASILTMTKLNMERCTHTILVMVTDSGNVSFWQFERDSLSRKVYVRTLANEPLSRSGIRRISPQYKIASDSQSRCVFLSGIERTKMCILTDWQRGKLVVASPVEIHRNRRVTLAFAACDVGLDNPVSVAVEVESETNDHFLSFYTMDLGLNTLMVQKEHLLEDKSINFVMQCPNFHQYKMNTRRNGGETDEDSINPFVICGYDGYLTLRDLEGCYEVSVQLPVRNNVSSTIIINGTVHKLKKDFFILMQSNHGDLYKVSIVPDEESRDPVLEISHFDTIPPSEDIHIFKSGTVFNVSEFGTSYLSQFESLGENLDKTTSYTPGRRSFIDAKTSLGNLSILDSLKSLNPLTSFHVSKSTPLTILAAANQSGSVTKLTSAVDFEELISTALPISASKIWTLKVPRRQTHSLLFLSMETSTTILKIREGTIEDFSGDSNPFITDKSSLFVGTMLEKSIIQVTRDCLLQIIEMQDGSYIKKLEWFPPAGVGILSAFCNETQLVVALTNHEICYFEIIQDSLNELQDRLKTDSTVNSIALLTNQKSGYCVLGCNDSSLQILNLQTKHPDFFTICAMQSLMSRPHSLLYIRDSSDLKIHIGLKSGVYMFSKLNINDGTVFDVRTKFVGTKPVAVSLLDNIDMNCRDDEDDDEDEEEENGKNKLQFNKETSAFSSVVILNSSVSWITYEVDGKITLRPINTSEGTVLRDVGTFITDNIKSNGCCSITTKGKLIIGKLENFLSWGNWLNQEKFTIANGPPPSSTENSNDEGGEEDEKDEDDEMEEYEKFRYLSQKIVQDVTDPSLSYVISKTANNETILSAIRDSALLTTDDGQSVVTISKETFCNVCSCNFGTNLKYLVFSTHCGKLIVVQVRVKNNILQTQIVHKTTVNSAITAMVPFGDKLACCLVGNIVLYALGKKQLLKRSISAMPPHITQVTAIDQWEGEMLAIGDIRESVTIFKYNSDDNSFIGVADDIVKRHVTAFKFIDSSSVIGGDKFGNCWVLRINYESNSRVAPNIRTFDYFLETICHMYVNDTPMQFQIVKEISMSDRPAIIWVGLQGTVGCFVPLLTRKEQQLFQSFQSSFADLDVQYFQDNYKPEEADVEETEGALDETYRINRNTNQDCLEANKDGLQVR</sequence>
<evidence type="ECO:0000313" key="8">
    <source>
        <dbReference type="EMBL" id="CDO91890.1"/>
    </source>
</evidence>
<feature type="compositionally biased region" description="Acidic residues" evidence="4">
    <location>
        <begin position="848"/>
        <end position="864"/>
    </location>
</feature>
<evidence type="ECO:0000313" key="9">
    <source>
        <dbReference type="Proteomes" id="UP000031516"/>
    </source>
</evidence>
<dbReference type="GO" id="GO:0003676">
    <property type="term" value="F:nucleic acid binding"/>
    <property type="evidence" value="ECO:0007669"/>
    <property type="project" value="InterPro"/>
</dbReference>
<dbReference type="GO" id="GO:0006397">
    <property type="term" value="P:mRNA processing"/>
    <property type="evidence" value="ECO:0007669"/>
    <property type="project" value="UniProtKB-KW"/>
</dbReference>
<comment type="subcellular location">
    <subcellularLocation>
        <location evidence="1">Nucleus</location>
    </subcellularLocation>
</comment>
<dbReference type="Pfam" id="PF23726">
    <property type="entry name" value="Beta-prop_RSE1_2nd"/>
    <property type="match status" value="1"/>
</dbReference>
<reference evidence="8 9" key="1">
    <citation type="submission" date="2014-03" db="EMBL/GenBank/DDBJ databases">
        <title>The genome of Kluyveromyces dobzhanskii.</title>
        <authorList>
            <person name="Nystedt B."/>
            <person name="Astrom S."/>
        </authorList>
    </citation>
    <scope>NUCLEOTIDE SEQUENCE [LARGE SCALE GENOMIC DNA]</scope>
    <source>
        <strain evidence="8 9">CBS 2104</strain>
    </source>
</reference>
<feature type="compositionally biased region" description="Basic and acidic residues" evidence="4">
    <location>
        <begin position="41"/>
        <end position="50"/>
    </location>
</feature>
<dbReference type="InterPro" id="IPR036322">
    <property type="entry name" value="WD40_repeat_dom_sf"/>
</dbReference>
<name>A0A0A8KYZ6_9SACH</name>
<dbReference type="Proteomes" id="UP000031516">
    <property type="component" value="Unassembled WGS sequence"/>
</dbReference>
<evidence type="ECO:0000256" key="2">
    <source>
        <dbReference type="ARBA" id="ARBA00022664"/>
    </source>
</evidence>
<dbReference type="SUPFAM" id="SSF50978">
    <property type="entry name" value="WD40 repeat-like"/>
    <property type="match status" value="1"/>
</dbReference>
<evidence type="ECO:0000259" key="7">
    <source>
        <dbReference type="Pfam" id="PF23726"/>
    </source>
</evidence>
<dbReference type="AlphaFoldDB" id="A0A0A8KYZ6"/>
<feature type="region of interest" description="Disordered" evidence="4">
    <location>
        <begin position="727"/>
        <end position="747"/>
    </location>
</feature>
<dbReference type="GO" id="GO:0005634">
    <property type="term" value="C:nucleus"/>
    <property type="evidence" value="ECO:0007669"/>
    <property type="project" value="UniProtKB-SubCell"/>
</dbReference>
<dbReference type="InterPro" id="IPR050358">
    <property type="entry name" value="RSE1/DDB1/CFT1"/>
</dbReference>
<dbReference type="Pfam" id="PF10433">
    <property type="entry name" value="Beta-prop_RSE1_1st"/>
    <property type="match status" value="1"/>
</dbReference>
<gene>
    <name evidence="8" type="ORF">KLDO_g221</name>
</gene>
<dbReference type="InterPro" id="IPR015943">
    <property type="entry name" value="WD40/YVTN_repeat-like_dom_sf"/>
</dbReference>
<accession>A0A0A8KYZ6</accession>
<keyword evidence="2" id="KW-0507">mRNA processing</keyword>
<dbReference type="InterPro" id="IPR058543">
    <property type="entry name" value="Beta-prop_RSE1/DDB1/CPSF1_2nd"/>
</dbReference>
<feature type="region of interest" description="Disordered" evidence="4">
    <location>
        <begin position="835"/>
        <end position="864"/>
    </location>
</feature>
<feature type="region of interest" description="Disordered" evidence="4">
    <location>
        <begin position="31"/>
        <end position="51"/>
    </location>
</feature>
<evidence type="ECO:0000259" key="5">
    <source>
        <dbReference type="Pfam" id="PF03178"/>
    </source>
</evidence>
<dbReference type="InterPro" id="IPR018846">
    <property type="entry name" value="Beta-prop_RSE1/DDB1/CPSF1_1st"/>
</dbReference>
<feature type="compositionally biased region" description="Acidic residues" evidence="4">
    <location>
        <begin position="729"/>
        <end position="740"/>
    </location>
</feature>
<feature type="domain" description="RSE1/DDB1/CPSF1 C-terminal" evidence="5">
    <location>
        <begin position="944"/>
        <end position="1173"/>
    </location>
</feature>
<dbReference type="Pfam" id="PF03178">
    <property type="entry name" value="CPSF_A"/>
    <property type="match status" value="1"/>
</dbReference>
<evidence type="ECO:0000256" key="1">
    <source>
        <dbReference type="ARBA" id="ARBA00004123"/>
    </source>
</evidence>
<organism evidence="8 9">
    <name type="scientific">Kluyveromyces dobzhanskii CBS 2104</name>
    <dbReference type="NCBI Taxonomy" id="1427455"/>
    <lineage>
        <taxon>Eukaryota</taxon>
        <taxon>Fungi</taxon>
        <taxon>Dikarya</taxon>
        <taxon>Ascomycota</taxon>
        <taxon>Saccharomycotina</taxon>
        <taxon>Saccharomycetes</taxon>
        <taxon>Saccharomycetales</taxon>
        <taxon>Saccharomycetaceae</taxon>
        <taxon>Kluyveromyces</taxon>
    </lineage>
</organism>
<keyword evidence="3" id="KW-0539">Nucleus</keyword>
<evidence type="ECO:0000256" key="4">
    <source>
        <dbReference type="SAM" id="MobiDB-lite"/>
    </source>
</evidence>
<comment type="caution">
    <text evidence="8">The sequence shown here is derived from an EMBL/GenBank/DDBJ whole genome shotgun (WGS) entry which is preliminary data.</text>
</comment>
<dbReference type="PANTHER" id="PTHR10644">
    <property type="entry name" value="DNA REPAIR/RNA PROCESSING CPSF FAMILY"/>
    <property type="match status" value="1"/>
</dbReference>
<dbReference type="OrthoDB" id="436637at2759"/>
<feature type="domain" description="RSE1/DDB1/CPSF1 second beta-propeller" evidence="7">
    <location>
        <begin position="472"/>
        <end position="818"/>
    </location>
</feature>
<keyword evidence="9" id="KW-1185">Reference proteome</keyword>
<dbReference type="EMBL" id="CCBQ010000004">
    <property type="protein sequence ID" value="CDO91890.1"/>
    <property type="molecule type" value="Genomic_DNA"/>
</dbReference>
<dbReference type="Gene3D" id="2.130.10.10">
    <property type="entry name" value="YVTN repeat-like/Quinoprotein amine dehydrogenase"/>
    <property type="match status" value="3"/>
</dbReference>
<feature type="domain" description="RSE1/DDB1/CPSF1 first beta-propeller" evidence="6">
    <location>
        <begin position="58"/>
        <end position="405"/>
    </location>
</feature>